<dbReference type="Proteomes" id="UP000537592">
    <property type="component" value="Unassembled WGS sequence"/>
</dbReference>
<evidence type="ECO:0000313" key="2">
    <source>
        <dbReference type="Proteomes" id="UP000537592"/>
    </source>
</evidence>
<keyword evidence="2" id="KW-1185">Reference proteome</keyword>
<dbReference type="AlphaFoldDB" id="A0A7W5Z1V3"/>
<comment type="caution">
    <text evidence="1">The sequence shown here is derived from an EMBL/GenBank/DDBJ whole genome shotgun (WGS) entry which is preliminary data.</text>
</comment>
<protein>
    <submittedName>
        <fullName evidence="1">Uncharacterized protein</fullName>
    </submittedName>
</protein>
<evidence type="ECO:0000313" key="1">
    <source>
        <dbReference type="EMBL" id="MBB3808538.1"/>
    </source>
</evidence>
<name>A0A7W5Z1V3_9HYPH</name>
<dbReference type="EMBL" id="JACICC010000001">
    <property type="protein sequence ID" value="MBB3808538.1"/>
    <property type="molecule type" value="Genomic_DNA"/>
</dbReference>
<organism evidence="1 2">
    <name type="scientific">Pseudochelatococcus contaminans</name>
    <dbReference type="NCBI Taxonomy" id="1538103"/>
    <lineage>
        <taxon>Bacteria</taxon>
        <taxon>Pseudomonadati</taxon>
        <taxon>Pseudomonadota</taxon>
        <taxon>Alphaproteobacteria</taxon>
        <taxon>Hyphomicrobiales</taxon>
        <taxon>Chelatococcaceae</taxon>
        <taxon>Pseudochelatococcus</taxon>
    </lineage>
</organism>
<reference evidence="1 2" key="1">
    <citation type="submission" date="2020-08" db="EMBL/GenBank/DDBJ databases">
        <title>Genomic Encyclopedia of Type Strains, Phase IV (KMG-IV): sequencing the most valuable type-strain genomes for metagenomic binning, comparative biology and taxonomic classification.</title>
        <authorList>
            <person name="Goeker M."/>
        </authorList>
    </citation>
    <scope>NUCLEOTIDE SEQUENCE [LARGE SCALE GENOMIC DNA]</scope>
    <source>
        <strain evidence="1 2">DSM 28760</strain>
    </source>
</reference>
<gene>
    <name evidence="1" type="ORF">FHS81_000592</name>
</gene>
<accession>A0A7W5Z1V3</accession>
<dbReference type="RefSeq" id="WP_183750520.1">
    <property type="nucleotide sequence ID" value="NZ_JACICC010000001.1"/>
</dbReference>
<proteinExistence type="predicted"/>
<sequence length="260" mass="28725">MTIAILAAAIPAAATNAQTARDADILGIKMGDSLESAEQKLNDSGIGYKIQIQKGRLKAGAFASEEIAFGLEGRVNDNSFIFVAAAVTPPHPVIGIWRKHYFTDGWRPGQGPAVREQVLVEDIKEAMIAKAGPMITIDPQFQGIYPEWNWGTSKFEFERNGYHPCLRRDEDKVLKMRNGSFSFSGLNDDGPYRLETKCGVTLRVKVDNRGDVQEMADLAEFWLVDYAAAADNLRTVYDMLEKGQAEAAERVKNAAEKPKL</sequence>